<name>A0A5C8KX38_9GAMM</name>
<dbReference type="InterPro" id="IPR025920">
    <property type="entry name" value="Lipase_bact_N"/>
</dbReference>
<organism evidence="2 3">
    <name type="scientific">Alkalisalibacterium limincola</name>
    <dbReference type="NCBI Taxonomy" id="2699169"/>
    <lineage>
        <taxon>Bacteria</taxon>
        <taxon>Pseudomonadati</taxon>
        <taxon>Pseudomonadota</taxon>
        <taxon>Gammaproteobacteria</taxon>
        <taxon>Lysobacterales</taxon>
        <taxon>Lysobacteraceae</taxon>
        <taxon>Alkalisalibacterium</taxon>
    </lineage>
</organism>
<evidence type="ECO:0000259" key="1">
    <source>
        <dbReference type="Pfam" id="PF12262"/>
    </source>
</evidence>
<sequence>MRYGDSDHHLLQQRTESATLTPGNGVRVFEVTLSGPGGGVTGVERELTAQEFAVAPVGTDPSGRTVAIVPLRPLKQITSYMVVLTNSVRDGQGNPATPDQTYFFTQSQTPLCVNGQSQIPALTNQQACALEPLRLLTNSQEAAAAAAGVPRTNIALSWTFTTQSISPVLQAVRSTVQPAAVTLVPTGLTIGDVAPVPPVADLIVGAMNLPYYLDAAEAPNDPTPLQTFWQANPGAYVPPFDQFGLDPNSTNLTYANPFPAQKDTVRIPVLVTVPNANSGRTQPADGWPVVIYQHGITRNRTDAIALAAGLAAQGYAVVSIDLPLHGITDPANPLYAEGPMVGALGGRERHFNLDLDGEAGIDGSGAYFINLSSLLTSRDNMRQGIVDLFTLAVSIDGMSVGGVINFDGSDVSFVGQSLGGIIGTGFVSMEPTVGVGVISVAGGGIAQLLNGSATFGPVIRAGLEQVGVMPGTPQFAQFLGAAQTVIDSADPINIAAFSAGNAFLLHEVVGGDTLSGGVVNLPDQVVPNAVTGAPLSGTEPLIRVLGLDSITQAGVYTNEGEAVRAAVRFTQGEHGSLLSPARSDALHPPGSPTGFIAVTTEMQTQAGSFIVSGGTAVVVTDEDVIRTE</sequence>
<dbReference type="OrthoDB" id="5477453at2"/>
<dbReference type="AlphaFoldDB" id="A0A5C8KX38"/>
<dbReference type="InterPro" id="IPR029058">
    <property type="entry name" value="AB_hydrolase_fold"/>
</dbReference>
<dbReference type="Pfam" id="PF12262">
    <property type="entry name" value="Lipase_bact_N"/>
    <property type="match status" value="1"/>
</dbReference>
<reference evidence="2 3" key="1">
    <citation type="submission" date="2019-08" db="EMBL/GenBank/DDBJ databases">
        <authorList>
            <person name="Karlyshev A.V."/>
        </authorList>
    </citation>
    <scope>NUCLEOTIDE SEQUENCE [LARGE SCALE GENOMIC DNA]</scope>
    <source>
        <strain evidence="2 3">Alg18-2.2</strain>
    </source>
</reference>
<accession>A0A5C8KX38</accession>
<protein>
    <submittedName>
        <fullName evidence="2">Lipase</fullName>
    </submittedName>
</protein>
<proteinExistence type="predicted"/>
<keyword evidence="3" id="KW-1185">Reference proteome</keyword>
<dbReference type="Proteomes" id="UP000321248">
    <property type="component" value="Unassembled WGS sequence"/>
</dbReference>
<evidence type="ECO:0000313" key="3">
    <source>
        <dbReference type="Proteomes" id="UP000321248"/>
    </source>
</evidence>
<comment type="caution">
    <text evidence="2">The sequence shown here is derived from an EMBL/GenBank/DDBJ whole genome shotgun (WGS) entry which is preliminary data.</text>
</comment>
<gene>
    <name evidence="2" type="ORF">FU658_03775</name>
</gene>
<dbReference type="EMBL" id="VRTS01000002">
    <property type="protein sequence ID" value="TXK64948.1"/>
    <property type="molecule type" value="Genomic_DNA"/>
</dbReference>
<feature type="domain" description="Bacterial virulence factor lipase N-terminal" evidence="1">
    <location>
        <begin position="63"/>
        <end position="180"/>
    </location>
</feature>
<evidence type="ECO:0000313" key="2">
    <source>
        <dbReference type="EMBL" id="TXK64948.1"/>
    </source>
</evidence>
<dbReference type="SUPFAM" id="SSF53474">
    <property type="entry name" value="alpha/beta-Hydrolases"/>
    <property type="match status" value="1"/>
</dbReference>
<dbReference type="Gene3D" id="3.40.50.1820">
    <property type="entry name" value="alpha/beta hydrolase"/>
    <property type="match status" value="1"/>
</dbReference>